<feature type="domain" description="Tyr recombinase" evidence="3">
    <location>
        <begin position="1"/>
        <end position="116"/>
    </location>
</feature>
<dbReference type="InterPro" id="IPR011010">
    <property type="entry name" value="DNA_brk_join_enz"/>
</dbReference>
<organism evidence="4 5">
    <name type="scientific">Corynebacterium gallinarum</name>
    <dbReference type="NCBI Taxonomy" id="2762214"/>
    <lineage>
        <taxon>Bacteria</taxon>
        <taxon>Bacillati</taxon>
        <taxon>Actinomycetota</taxon>
        <taxon>Actinomycetes</taxon>
        <taxon>Mycobacteriales</taxon>
        <taxon>Corynebacteriaceae</taxon>
        <taxon>Corynebacterium</taxon>
    </lineage>
</organism>
<dbReference type="SUPFAM" id="SSF56349">
    <property type="entry name" value="DNA breaking-rejoining enzymes"/>
    <property type="match status" value="1"/>
</dbReference>
<dbReference type="GO" id="GO:0003677">
    <property type="term" value="F:DNA binding"/>
    <property type="evidence" value="ECO:0007669"/>
    <property type="project" value="InterPro"/>
</dbReference>
<keyword evidence="5" id="KW-1185">Reference proteome</keyword>
<proteinExistence type="predicted"/>
<reference evidence="4 5" key="1">
    <citation type="submission" date="2020-08" db="EMBL/GenBank/DDBJ databases">
        <title>A Genomic Blueprint of the Chicken Gut Microbiome.</title>
        <authorList>
            <person name="Gilroy R."/>
            <person name="Ravi A."/>
            <person name="Getino M."/>
            <person name="Pursley I."/>
            <person name="Horton D.L."/>
            <person name="Alikhan N.-F."/>
            <person name="Baker D."/>
            <person name="Gharbi K."/>
            <person name="Hall N."/>
            <person name="Watson M."/>
            <person name="Adriaenssens E.M."/>
            <person name="Foster-Nyarko E."/>
            <person name="Jarju S."/>
            <person name="Secka A."/>
            <person name="Antonio M."/>
            <person name="Oren A."/>
            <person name="Chaudhuri R."/>
            <person name="La Ragione R.M."/>
            <person name="Hildebrand F."/>
            <person name="Pallen M.J."/>
        </authorList>
    </citation>
    <scope>NUCLEOTIDE SEQUENCE [LARGE SCALE GENOMIC DNA]</scope>
    <source>
        <strain evidence="4 5">Sa1YVA5</strain>
    </source>
</reference>
<evidence type="ECO:0000313" key="4">
    <source>
        <dbReference type="EMBL" id="MBD8030391.1"/>
    </source>
</evidence>
<keyword evidence="1" id="KW-0233">DNA recombination</keyword>
<protein>
    <submittedName>
        <fullName evidence="4">Tyrosine-type recombinase/integrase</fullName>
    </submittedName>
</protein>
<dbReference type="AlphaFoldDB" id="A0A8I0LCG6"/>
<dbReference type="RefSeq" id="WP_191733715.1">
    <property type="nucleotide sequence ID" value="NZ_JACSPR010000005.1"/>
</dbReference>
<dbReference type="EMBL" id="JACSPR010000005">
    <property type="protein sequence ID" value="MBD8030391.1"/>
    <property type="molecule type" value="Genomic_DNA"/>
</dbReference>
<feature type="region of interest" description="Disordered" evidence="2">
    <location>
        <begin position="139"/>
        <end position="169"/>
    </location>
</feature>
<evidence type="ECO:0000259" key="3">
    <source>
        <dbReference type="PROSITE" id="PS51898"/>
    </source>
</evidence>
<evidence type="ECO:0000313" key="5">
    <source>
        <dbReference type="Proteomes" id="UP000650224"/>
    </source>
</evidence>
<evidence type="ECO:0000256" key="2">
    <source>
        <dbReference type="SAM" id="MobiDB-lite"/>
    </source>
</evidence>
<evidence type="ECO:0000256" key="1">
    <source>
        <dbReference type="ARBA" id="ARBA00023172"/>
    </source>
</evidence>
<dbReference type="Gene3D" id="1.10.443.10">
    <property type="entry name" value="Intergrase catalytic core"/>
    <property type="match status" value="1"/>
</dbReference>
<feature type="compositionally biased region" description="Basic residues" evidence="2">
    <location>
        <begin position="160"/>
        <end position="169"/>
    </location>
</feature>
<gene>
    <name evidence="4" type="ORF">H9627_08675</name>
</gene>
<dbReference type="GO" id="GO:0015074">
    <property type="term" value="P:DNA integration"/>
    <property type="evidence" value="ECO:0007669"/>
    <property type="project" value="InterPro"/>
</dbReference>
<comment type="caution">
    <text evidence="4">The sequence shown here is derived from an EMBL/GenBank/DDBJ whole genome shotgun (WGS) entry which is preliminary data.</text>
</comment>
<dbReference type="Pfam" id="PF00589">
    <property type="entry name" value="Phage_integrase"/>
    <property type="match status" value="1"/>
</dbReference>
<name>A0A8I0LCG6_9CORY</name>
<dbReference type="PROSITE" id="PS51898">
    <property type="entry name" value="TYR_RECOMBINASE"/>
    <property type="match status" value="1"/>
</dbReference>
<dbReference type="GO" id="GO:0006310">
    <property type="term" value="P:DNA recombination"/>
    <property type="evidence" value="ECO:0007669"/>
    <property type="project" value="UniProtKB-KW"/>
</dbReference>
<sequence>MCRVAMGTVQRLSELRAMRAEDTDIEHQMVWVFETNRGTPYRAVTAGSELRKTVTHLGVAVTFHSFRHLFASRLISAGASVEQVRRALGHSSAAGTLDIYAHFFPGDDELSRAPVRVPSPSAGKLVTTRMLAPHVKRPHLGITPQMTTPTRRSPCTARSRGPRCRRAGR</sequence>
<dbReference type="Proteomes" id="UP000650224">
    <property type="component" value="Unassembled WGS sequence"/>
</dbReference>
<dbReference type="InterPro" id="IPR013762">
    <property type="entry name" value="Integrase-like_cat_sf"/>
</dbReference>
<accession>A0A8I0LCG6</accession>
<dbReference type="InterPro" id="IPR002104">
    <property type="entry name" value="Integrase_catalytic"/>
</dbReference>
<feature type="compositionally biased region" description="Polar residues" evidence="2">
    <location>
        <begin position="144"/>
        <end position="153"/>
    </location>
</feature>